<dbReference type="Proteomes" id="UP000753802">
    <property type="component" value="Unassembled WGS sequence"/>
</dbReference>
<accession>A0ABW9ZPE1</accession>
<dbReference type="RefSeq" id="WP_161816686.1">
    <property type="nucleotide sequence ID" value="NZ_JAACJS010000002.1"/>
</dbReference>
<name>A0ABW9ZPE1_9BACT</name>
<evidence type="ECO:0008006" key="4">
    <source>
        <dbReference type="Google" id="ProtNLM"/>
    </source>
</evidence>
<dbReference type="EMBL" id="JAACJS010000002">
    <property type="protein sequence ID" value="NCI48352.1"/>
    <property type="molecule type" value="Genomic_DNA"/>
</dbReference>
<protein>
    <recommendedName>
        <fullName evidence="4">Outer membrane protein beta-barrel domain-containing protein</fullName>
    </recommendedName>
</protein>
<keyword evidence="3" id="KW-1185">Reference proteome</keyword>
<sequence length="230" mass="26070">MVACLLAAFVCAHAFPQTADSGLQKTDSVVKKRLVLKPTTDFDQRFSFIGGGGVNIWGYRVGVLVNDKFKTGIGGYFLQQETSGIRVDADGIPFNQLKKSLYFGTIYYEPYLFRRKRWEMSMVFELGYGKAVLDSTNKIRGRFLTKTEKQVFIPAGMGYSVNFIIPDIRHLHFLTYMGLNGMIGLRKAVFESDLKYNFDGWYWSIGTAIFLDKIFADIKNGRKAKKAANE</sequence>
<keyword evidence="1" id="KW-0732">Signal</keyword>
<organism evidence="2 3">
    <name type="scientific">Sediminibacterium roseum</name>
    <dbReference type="NCBI Taxonomy" id="1978412"/>
    <lineage>
        <taxon>Bacteria</taxon>
        <taxon>Pseudomonadati</taxon>
        <taxon>Bacteroidota</taxon>
        <taxon>Chitinophagia</taxon>
        <taxon>Chitinophagales</taxon>
        <taxon>Chitinophagaceae</taxon>
        <taxon>Sediminibacterium</taxon>
    </lineage>
</organism>
<feature type="chain" id="PRO_5045774682" description="Outer membrane protein beta-barrel domain-containing protein" evidence="1">
    <location>
        <begin position="20"/>
        <end position="230"/>
    </location>
</feature>
<gene>
    <name evidence="2" type="ORF">GWC95_00365</name>
</gene>
<evidence type="ECO:0000256" key="1">
    <source>
        <dbReference type="SAM" id="SignalP"/>
    </source>
</evidence>
<comment type="caution">
    <text evidence="2">The sequence shown here is derived from an EMBL/GenBank/DDBJ whole genome shotgun (WGS) entry which is preliminary data.</text>
</comment>
<evidence type="ECO:0000313" key="2">
    <source>
        <dbReference type="EMBL" id="NCI48352.1"/>
    </source>
</evidence>
<proteinExistence type="predicted"/>
<feature type="signal peptide" evidence="1">
    <location>
        <begin position="1"/>
        <end position="19"/>
    </location>
</feature>
<evidence type="ECO:0000313" key="3">
    <source>
        <dbReference type="Proteomes" id="UP000753802"/>
    </source>
</evidence>
<reference evidence="2 3" key="1">
    <citation type="submission" date="2020-01" db="EMBL/GenBank/DDBJ databases">
        <title>Genome analysis.</title>
        <authorList>
            <person name="Wu S."/>
            <person name="Wang G."/>
        </authorList>
    </citation>
    <scope>NUCLEOTIDE SEQUENCE [LARGE SCALE GENOMIC DNA]</scope>
    <source>
        <strain evidence="2 3">SYL130</strain>
    </source>
</reference>